<evidence type="ECO:0000313" key="5">
    <source>
        <dbReference type="Proteomes" id="UP000094236"/>
    </source>
</evidence>
<feature type="transmembrane region" description="Helical" evidence="2">
    <location>
        <begin position="40"/>
        <end position="60"/>
    </location>
</feature>
<dbReference type="AlphaFoldDB" id="A0A1E4TT27"/>
<protein>
    <recommendedName>
        <fullName evidence="3">BAG domain-containing protein</fullName>
    </recommendedName>
</protein>
<dbReference type="OrthoDB" id="2555434at2759"/>
<sequence length="372" mass="43135">MSGTDDSHLSNFRRPSRLTYLSTKAQKLDIRAHQRTYQGAYIRSTIGLLSFALLILKLFSEKFLKIGVLYTVYSMILFLISLVRLQNIDLYILKEIQHSNGNVDHYINEGYYDEDTDKVYFKTSGNFVLLISMISNKIDRSFIYRTIQVKVIDQMNNHLEYIISLKDQALVSLNNSIGSNPVFKQLIESIKKYNWDYKLIGISTATIITIMFLINRLFSTESAVKSNSDRGTAGKKKDKKKKKSGNNRSKKKVSSSPQAEEVQKVSPHELASLKIETILKDVRENIIPAFNVFIRKFEEGYFDKFKGNTEGLKKEDDVSYQYLFFNESFLKHLMYLDEVDTLGDSDLRIKRKEAIKFIQKYHKQLDEVKAKI</sequence>
<keyword evidence="2" id="KW-0472">Membrane</keyword>
<dbReference type="InterPro" id="IPR036533">
    <property type="entry name" value="BAG_dom_sf"/>
</dbReference>
<dbReference type="Proteomes" id="UP000094236">
    <property type="component" value="Unassembled WGS sequence"/>
</dbReference>
<evidence type="ECO:0000256" key="1">
    <source>
        <dbReference type="SAM" id="MobiDB-lite"/>
    </source>
</evidence>
<name>A0A1E4TT27_PACTA</name>
<dbReference type="SMART" id="SM00264">
    <property type="entry name" value="BAG"/>
    <property type="match status" value="1"/>
</dbReference>
<dbReference type="PROSITE" id="PS51035">
    <property type="entry name" value="BAG"/>
    <property type="match status" value="1"/>
</dbReference>
<evidence type="ECO:0000313" key="4">
    <source>
        <dbReference type="EMBL" id="ODV94874.1"/>
    </source>
</evidence>
<dbReference type="PANTHER" id="PTHR38646">
    <property type="entry name" value="YALI0F00814P"/>
    <property type="match status" value="1"/>
</dbReference>
<feature type="region of interest" description="Disordered" evidence="1">
    <location>
        <begin position="226"/>
        <end position="263"/>
    </location>
</feature>
<proteinExistence type="predicted"/>
<keyword evidence="2" id="KW-0812">Transmembrane</keyword>
<feature type="transmembrane region" description="Helical" evidence="2">
    <location>
        <begin position="199"/>
        <end position="218"/>
    </location>
</feature>
<evidence type="ECO:0000259" key="3">
    <source>
        <dbReference type="PROSITE" id="PS51035"/>
    </source>
</evidence>
<keyword evidence="2" id="KW-1133">Transmembrane helix</keyword>
<dbReference type="EMBL" id="KV454015">
    <property type="protein sequence ID" value="ODV94874.1"/>
    <property type="molecule type" value="Genomic_DNA"/>
</dbReference>
<gene>
    <name evidence="4" type="ORF">PACTADRAFT_3762</name>
</gene>
<reference evidence="5" key="1">
    <citation type="submission" date="2016-05" db="EMBL/GenBank/DDBJ databases">
        <title>Comparative genomics of biotechnologically important yeasts.</title>
        <authorList>
            <consortium name="DOE Joint Genome Institute"/>
            <person name="Riley R."/>
            <person name="Haridas S."/>
            <person name="Wolfe K.H."/>
            <person name="Lopes M.R."/>
            <person name="Hittinger C.T."/>
            <person name="Goker M."/>
            <person name="Salamov A."/>
            <person name="Wisecaver J."/>
            <person name="Long T.M."/>
            <person name="Aerts A.L."/>
            <person name="Barry K."/>
            <person name="Choi C."/>
            <person name="Clum A."/>
            <person name="Coughlan A.Y."/>
            <person name="Deshpande S."/>
            <person name="Douglass A.P."/>
            <person name="Hanson S.J."/>
            <person name="Klenk H.-P."/>
            <person name="Labutti K."/>
            <person name="Lapidus A."/>
            <person name="Lindquist E."/>
            <person name="Lipzen A."/>
            <person name="Meier-Kolthoff J.P."/>
            <person name="Ohm R.A."/>
            <person name="Otillar R.P."/>
            <person name="Pangilinan J."/>
            <person name="Peng Y."/>
            <person name="Rokas A."/>
            <person name="Rosa C.A."/>
            <person name="Scheuner C."/>
            <person name="Sibirny A.A."/>
            <person name="Slot J.C."/>
            <person name="Stielow J.B."/>
            <person name="Sun H."/>
            <person name="Kurtzman C.P."/>
            <person name="Blackwell M."/>
            <person name="Grigoriev I.V."/>
            <person name="Jeffries T.W."/>
        </authorList>
    </citation>
    <scope>NUCLEOTIDE SEQUENCE [LARGE SCALE GENOMIC DNA]</scope>
    <source>
        <strain evidence="5">NRRL Y-2460</strain>
    </source>
</reference>
<dbReference type="GO" id="GO:0051087">
    <property type="term" value="F:protein-folding chaperone binding"/>
    <property type="evidence" value="ECO:0007669"/>
    <property type="project" value="InterPro"/>
</dbReference>
<evidence type="ECO:0000256" key="2">
    <source>
        <dbReference type="SAM" id="Phobius"/>
    </source>
</evidence>
<dbReference type="PANTHER" id="PTHR38646:SF1">
    <property type="entry name" value="DUF202 DOMAIN-CONTAINING PROTEIN"/>
    <property type="match status" value="1"/>
</dbReference>
<accession>A0A1E4TT27</accession>
<organism evidence="4 5">
    <name type="scientific">Pachysolen tannophilus NRRL Y-2460</name>
    <dbReference type="NCBI Taxonomy" id="669874"/>
    <lineage>
        <taxon>Eukaryota</taxon>
        <taxon>Fungi</taxon>
        <taxon>Dikarya</taxon>
        <taxon>Ascomycota</taxon>
        <taxon>Saccharomycotina</taxon>
        <taxon>Pichiomycetes</taxon>
        <taxon>Pachysolenaceae</taxon>
        <taxon>Pachysolen</taxon>
    </lineage>
</organism>
<dbReference type="Pfam" id="PF02179">
    <property type="entry name" value="BAG"/>
    <property type="match status" value="1"/>
</dbReference>
<feature type="transmembrane region" description="Helical" evidence="2">
    <location>
        <begin position="66"/>
        <end position="85"/>
    </location>
</feature>
<keyword evidence="5" id="KW-1185">Reference proteome</keyword>
<feature type="compositionally biased region" description="Basic residues" evidence="1">
    <location>
        <begin position="233"/>
        <end position="253"/>
    </location>
</feature>
<dbReference type="InterPro" id="IPR003103">
    <property type="entry name" value="BAG_domain"/>
</dbReference>
<dbReference type="Gene3D" id="1.20.58.120">
    <property type="entry name" value="BAG domain"/>
    <property type="match status" value="1"/>
</dbReference>
<dbReference type="SUPFAM" id="SSF63491">
    <property type="entry name" value="BAG domain"/>
    <property type="match status" value="1"/>
</dbReference>
<feature type="domain" description="BAG" evidence="3">
    <location>
        <begin position="317"/>
        <end position="369"/>
    </location>
</feature>